<dbReference type="Pfam" id="PF00646">
    <property type="entry name" value="F-box"/>
    <property type="match status" value="1"/>
</dbReference>
<dbReference type="Gene3D" id="1.20.1280.50">
    <property type="match status" value="1"/>
</dbReference>
<dbReference type="SUPFAM" id="SSF81383">
    <property type="entry name" value="F-box domain"/>
    <property type="match status" value="1"/>
</dbReference>
<evidence type="ECO:0000259" key="1">
    <source>
        <dbReference type="SMART" id="SM00256"/>
    </source>
</evidence>
<dbReference type="Pfam" id="PF07734">
    <property type="entry name" value="FBA_1"/>
    <property type="match status" value="1"/>
</dbReference>
<reference evidence="2" key="1">
    <citation type="submission" date="2023-07" db="EMBL/GenBank/DDBJ databases">
        <title>draft genome sequence of fig (Ficus carica).</title>
        <authorList>
            <person name="Takahashi T."/>
            <person name="Nishimura K."/>
        </authorList>
    </citation>
    <scope>NUCLEOTIDE SEQUENCE</scope>
</reference>
<dbReference type="InterPro" id="IPR006527">
    <property type="entry name" value="F-box-assoc_dom_typ1"/>
</dbReference>
<dbReference type="SMART" id="SM00256">
    <property type="entry name" value="FBOX"/>
    <property type="match status" value="1"/>
</dbReference>
<dbReference type="AlphaFoldDB" id="A0AA88ABY5"/>
<feature type="domain" description="F-box" evidence="1">
    <location>
        <begin position="34"/>
        <end position="74"/>
    </location>
</feature>
<dbReference type="InterPro" id="IPR011043">
    <property type="entry name" value="Gal_Oxase/kelch_b-propeller"/>
</dbReference>
<dbReference type="NCBIfam" id="TIGR01640">
    <property type="entry name" value="F_box_assoc_1"/>
    <property type="match status" value="1"/>
</dbReference>
<dbReference type="PANTHER" id="PTHR35546">
    <property type="entry name" value="F-BOX PROTEIN INTERACTION DOMAIN PROTEIN-RELATED"/>
    <property type="match status" value="1"/>
</dbReference>
<dbReference type="InterPro" id="IPR017451">
    <property type="entry name" value="F-box-assoc_interact_dom"/>
</dbReference>
<dbReference type="InterPro" id="IPR036047">
    <property type="entry name" value="F-box-like_dom_sf"/>
</dbReference>
<dbReference type="Proteomes" id="UP001187192">
    <property type="component" value="Unassembled WGS sequence"/>
</dbReference>
<organism evidence="2 3">
    <name type="scientific">Ficus carica</name>
    <name type="common">Common fig</name>
    <dbReference type="NCBI Taxonomy" id="3494"/>
    <lineage>
        <taxon>Eukaryota</taxon>
        <taxon>Viridiplantae</taxon>
        <taxon>Streptophyta</taxon>
        <taxon>Embryophyta</taxon>
        <taxon>Tracheophyta</taxon>
        <taxon>Spermatophyta</taxon>
        <taxon>Magnoliopsida</taxon>
        <taxon>eudicotyledons</taxon>
        <taxon>Gunneridae</taxon>
        <taxon>Pentapetalae</taxon>
        <taxon>rosids</taxon>
        <taxon>fabids</taxon>
        <taxon>Rosales</taxon>
        <taxon>Moraceae</taxon>
        <taxon>Ficeae</taxon>
        <taxon>Ficus</taxon>
    </lineage>
</organism>
<keyword evidence="3" id="KW-1185">Reference proteome</keyword>
<dbReference type="EMBL" id="BTGU01000012">
    <property type="protein sequence ID" value="GMN41041.1"/>
    <property type="molecule type" value="Genomic_DNA"/>
</dbReference>
<gene>
    <name evidence="2" type="ORF">TIFTF001_010269</name>
</gene>
<dbReference type="PANTHER" id="PTHR35546:SF115">
    <property type="entry name" value="F-BOX DOMAIN-CONTAINING PROTEIN"/>
    <property type="match status" value="1"/>
</dbReference>
<dbReference type="SUPFAM" id="SSF50965">
    <property type="entry name" value="Galactose oxidase, central domain"/>
    <property type="match status" value="1"/>
</dbReference>
<accession>A0AA88ABY5</accession>
<dbReference type="InterPro" id="IPR055290">
    <property type="entry name" value="At3g26010-like"/>
</dbReference>
<evidence type="ECO:0000313" key="3">
    <source>
        <dbReference type="Proteomes" id="UP001187192"/>
    </source>
</evidence>
<evidence type="ECO:0000313" key="2">
    <source>
        <dbReference type="EMBL" id="GMN41041.1"/>
    </source>
</evidence>
<protein>
    <recommendedName>
        <fullName evidence="1">F-box domain-containing protein</fullName>
    </recommendedName>
</protein>
<name>A0AA88ABY5_FICCA</name>
<dbReference type="InterPro" id="IPR001810">
    <property type="entry name" value="F-box_dom"/>
</dbReference>
<dbReference type="CDD" id="cd22157">
    <property type="entry name" value="F-box_AtFBW1-like"/>
    <property type="match status" value="1"/>
</dbReference>
<sequence length="543" mass="60779">MFFNKRTKTLPNAAAIAAISNSTPPSRSAETIAHNDDLLIEILLRLPIKSLLKFKSVCKHWLSLISDPNFSLRRNSIPVPVSGIFFSRSSRNVARISEFDFVNLNLTDSSKSPFRSLPFADDSHSGAGIGQSCNGLLLCYSIRVLKQRDIFVFNPTTKQCTKLPSISQFRDGALQQVSGLSLAFDPSNSPHYKVVCVWNSYSESNQHRIEIYSSETRQWKLCGSSFSVDNPDLQFDGGVYWNGSVHWISNSSNSLYLKVEEERISPMPMPPIPEGNDWDHVRMFRYFGESRGHLHLIDHLFDLHTPRFDVLEMEMDYSGWFVKFRVDLSEIPSSFPQIVRRKLFHQMREHDYVFSVLCVVRGEVDEESYLVIQIPGKFIRSFYGCKSSHSSVSNPYPNTGSVSSPIPTSLVTAVVYLIRSLASSWNTLLRAFMAPLNSISSTTTKSSNSGNKVILCLTSAGQWSNIEVIESYNGVEIYLPTTCHWRLTGGPFAIDITQILGTAHSFMAWCSGTAAYTGLVHGGHQTTLVSLKSAQGECQCLAF</sequence>
<proteinExistence type="predicted"/>
<comment type="caution">
    <text evidence="2">The sequence shown here is derived from an EMBL/GenBank/DDBJ whole genome shotgun (WGS) entry which is preliminary data.</text>
</comment>